<dbReference type="AlphaFoldDB" id="A0A8J6BS72"/>
<dbReference type="InterPro" id="IPR010029">
    <property type="entry name" value="GL_DH"/>
</dbReference>
<feature type="domain" description="FAD-binding PCMH-type" evidence="3">
    <location>
        <begin position="92"/>
        <end position="263"/>
    </location>
</feature>
<dbReference type="NCBIfam" id="TIGR01676">
    <property type="entry name" value="GLDHase"/>
    <property type="match status" value="1"/>
</dbReference>
<reference evidence="4" key="2">
    <citation type="submission" date="2021-02" db="EMBL/GenBank/DDBJ databases">
        <authorList>
            <person name="Kimball J.A."/>
            <person name="Haas M.W."/>
            <person name="Macchietto M."/>
            <person name="Kono T."/>
            <person name="Duquette J."/>
            <person name="Shao M."/>
        </authorList>
    </citation>
    <scope>NUCLEOTIDE SEQUENCE</scope>
    <source>
        <tissue evidence="4">Fresh leaf tissue</tissue>
    </source>
</reference>
<comment type="pathway">
    <text evidence="1">Cofactor biosynthesis; L-ascorbate biosynthesis.</text>
</comment>
<dbReference type="InterPro" id="IPR010031">
    <property type="entry name" value="FAD_lactone_oxidase-like"/>
</dbReference>
<dbReference type="InterPro" id="IPR006094">
    <property type="entry name" value="Oxid_FAD_bind_N"/>
</dbReference>
<dbReference type="Pfam" id="PF01565">
    <property type="entry name" value="FAD_binding_4"/>
    <property type="match status" value="1"/>
</dbReference>
<accession>A0A8J6BS72</accession>
<comment type="caution">
    <text evidence="4">The sequence shown here is derived from an EMBL/GenBank/DDBJ whole genome shotgun (WGS) entry which is preliminary data.</text>
</comment>
<evidence type="ECO:0000313" key="4">
    <source>
        <dbReference type="EMBL" id="KAG8091195.1"/>
    </source>
</evidence>
<dbReference type="Proteomes" id="UP000729402">
    <property type="component" value="Unassembled WGS sequence"/>
</dbReference>
<keyword evidence="2" id="KW-0560">Oxidoreductase</keyword>
<evidence type="ECO:0000256" key="2">
    <source>
        <dbReference type="ARBA" id="ARBA00023002"/>
    </source>
</evidence>
<keyword evidence="5" id="KW-1185">Reference proteome</keyword>
<reference evidence="4" key="1">
    <citation type="journal article" date="2021" name="bioRxiv">
        <title>Whole Genome Assembly and Annotation of Northern Wild Rice, Zizania palustris L., Supports a Whole Genome Duplication in the Zizania Genus.</title>
        <authorList>
            <person name="Haas M."/>
            <person name="Kono T."/>
            <person name="Macchietto M."/>
            <person name="Millas R."/>
            <person name="McGilp L."/>
            <person name="Shao M."/>
            <person name="Duquette J."/>
            <person name="Hirsch C.N."/>
            <person name="Kimball J."/>
        </authorList>
    </citation>
    <scope>NUCLEOTIDE SEQUENCE</scope>
    <source>
        <tissue evidence="4">Fresh leaf tissue</tissue>
    </source>
</reference>
<dbReference type="EMBL" id="JAAALK010000081">
    <property type="protein sequence ID" value="KAG8091195.1"/>
    <property type="molecule type" value="Genomic_DNA"/>
</dbReference>
<organism evidence="4 5">
    <name type="scientific">Zizania palustris</name>
    <name type="common">Northern wild rice</name>
    <dbReference type="NCBI Taxonomy" id="103762"/>
    <lineage>
        <taxon>Eukaryota</taxon>
        <taxon>Viridiplantae</taxon>
        <taxon>Streptophyta</taxon>
        <taxon>Embryophyta</taxon>
        <taxon>Tracheophyta</taxon>
        <taxon>Spermatophyta</taxon>
        <taxon>Magnoliopsida</taxon>
        <taxon>Liliopsida</taxon>
        <taxon>Poales</taxon>
        <taxon>Poaceae</taxon>
        <taxon>BOP clade</taxon>
        <taxon>Oryzoideae</taxon>
        <taxon>Oryzeae</taxon>
        <taxon>Zizaniinae</taxon>
        <taxon>Zizania</taxon>
    </lineage>
</organism>
<dbReference type="OrthoDB" id="610608at2759"/>
<dbReference type="GO" id="GO:0071949">
    <property type="term" value="F:FAD binding"/>
    <property type="evidence" value="ECO:0007669"/>
    <property type="project" value="InterPro"/>
</dbReference>
<name>A0A8J6BS72_ZIZPA</name>
<proteinExistence type="predicted"/>
<evidence type="ECO:0000256" key="1">
    <source>
        <dbReference type="ARBA" id="ARBA00005147"/>
    </source>
</evidence>
<dbReference type="InterPro" id="IPR007173">
    <property type="entry name" value="ALO_C"/>
</dbReference>
<dbReference type="GO" id="GO:0019853">
    <property type="term" value="P:L-ascorbic acid biosynthetic process"/>
    <property type="evidence" value="ECO:0007669"/>
    <property type="project" value="UniProtKB-UniPathway"/>
</dbReference>
<dbReference type="UniPathway" id="UPA00132"/>
<dbReference type="Pfam" id="PF04030">
    <property type="entry name" value="ALO"/>
    <property type="match status" value="1"/>
</dbReference>
<dbReference type="GO" id="GO:0016020">
    <property type="term" value="C:membrane"/>
    <property type="evidence" value="ECO:0007669"/>
    <property type="project" value="InterPro"/>
</dbReference>
<gene>
    <name evidence="4" type="ORF">GUJ93_ZPchr0011g27044</name>
</gene>
<dbReference type="PROSITE" id="PS51387">
    <property type="entry name" value="FAD_PCMH"/>
    <property type="match status" value="1"/>
</dbReference>
<dbReference type="GO" id="GO:0016633">
    <property type="term" value="F:galactonolactone dehydrogenase activity"/>
    <property type="evidence" value="ECO:0007669"/>
    <property type="project" value="InterPro"/>
</dbReference>
<evidence type="ECO:0000259" key="3">
    <source>
        <dbReference type="PROSITE" id="PS51387"/>
    </source>
</evidence>
<dbReference type="PANTHER" id="PTHR43762:SF1">
    <property type="entry name" value="D-ARABINONO-1,4-LACTONE OXIDASE"/>
    <property type="match status" value="1"/>
</dbReference>
<dbReference type="InterPro" id="IPR016166">
    <property type="entry name" value="FAD-bd_PCMH"/>
</dbReference>
<dbReference type="PANTHER" id="PTHR43762">
    <property type="entry name" value="L-GULONOLACTONE OXIDASE"/>
    <property type="match status" value="1"/>
</dbReference>
<protein>
    <recommendedName>
        <fullName evidence="3">FAD-binding PCMH-type domain-containing protein</fullName>
    </recommendedName>
</protein>
<dbReference type="GO" id="GO:0003885">
    <property type="term" value="F:D-arabinono-1,4-lactone oxidase activity"/>
    <property type="evidence" value="ECO:0007669"/>
    <property type="project" value="InterPro"/>
</dbReference>
<sequence length="349" mass="38776">MRHLLLARLLRRSSSPSHHLHLVRALSSSSPLPASDADLRKYAGYALLVLGCGAATYYSFPLPPDALHKKAVPFKYAPLPDDLHSVSNWSATHEVHTRVLLQPDSLSSLEDALATAHRERRKLRPLGSGLSPNGLALSRAGMVNLALMDKVLNVDAKKKTVTVQAGIRVAELVDALREHGLTLQNFASIREQQVGGIIQVGAHGTGARLPPIDEQVISMKLVTPAKGTIELSREKDPDLFYLARCGLGGLGVVAEVTLQCVERHQLIEHTFVSNADEVKKNHKKWLSENKHIKYLWIPYTDTVVVVQCNPPSRWKTPKFTSKYGKDEAVQHFRDLYHVSLKKYRYGHLP</sequence>
<evidence type="ECO:0000313" key="5">
    <source>
        <dbReference type="Proteomes" id="UP000729402"/>
    </source>
</evidence>